<evidence type="ECO:0000313" key="6">
    <source>
        <dbReference type="EMBL" id="GAH52123.1"/>
    </source>
</evidence>
<accession>X1I3J4</accession>
<evidence type="ECO:0000256" key="2">
    <source>
        <dbReference type="ARBA" id="ARBA00005695"/>
    </source>
</evidence>
<dbReference type="InterPro" id="IPR000914">
    <property type="entry name" value="SBP_5_dom"/>
</dbReference>
<comment type="caution">
    <text evidence="6">The sequence shown here is derived from an EMBL/GenBank/DDBJ whole genome shotgun (WGS) entry which is preliminary data.</text>
</comment>
<dbReference type="PANTHER" id="PTHR30290">
    <property type="entry name" value="PERIPLASMIC BINDING COMPONENT OF ABC TRANSPORTER"/>
    <property type="match status" value="1"/>
</dbReference>
<dbReference type="Pfam" id="PF00496">
    <property type="entry name" value="SBP_bac_5"/>
    <property type="match status" value="1"/>
</dbReference>
<feature type="domain" description="Solute-binding protein family 5" evidence="5">
    <location>
        <begin position="2"/>
        <end position="201"/>
    </location>
</feature>
<dbReference type="EMBL" id="BARU01022032">
    <property type="protein sequence ID" value="GAH52123.1"/>
    <property type="molecule type" value="Genomic_DNA"/>
</dbReference>
<feature type="non-terminal residue" evidence="6">
    <location>
        <position position="1"/>
    </location>
</feature>
<sequence>DPNLTVIENNVNGFRYMSFNNRRRPMNDCSFRQAVAVLIDKEFVTNTILQGVAFPLYTFVPEANPAFYLDDVPKFGQGMTREERTNLAVAILEQAGYTWEGDVKPTWDPDNRQVTQAGHLLMPDGTPVPELNIPAPSPGYDPLRSTFAIWIETWLNEFGVPATAQLAGFNVIVPIIFTEQSFDMYLLGWSLTLFPDYLYDFFSEQQAAEDGNNAGGYVNPEFEELGKALLTCETFESCKEISDQIQLMLATEVPYVVLFDTGIIEGYRSANVEYPFTETLS</sequence>
<reference evidence="6" key="1">
    <citation type="journal article" date="2014" name="Front. Microbiol.">
        <title>High frequency of phylogenetically diverse reductive dehalogenase-homologous genes in deep subseafloor sedimentary metagenomes.</title>
        <authorList>
            <person name="Kawai M."/>
            <person name="Futagami T."/>
            <person name="Toyoda A."/>
            <person name="Takaki Y."/>
            <person name="Nishi S."/>
            <person name="Hori S."/>
            <person name="Arai W."/>
            <person name="Tsubouchi T."/>
            <person name="Morono Y."/>
            <person name="Uchiyama I."/>
            <person name="Ito T."/>
            <person name="Fujiyama A."/>
            <person name="Inagaki F."/>
            <person name="Takami H."/>
        </authorList>
    </citation>
    <scope>NUCLEOTIDE SEQUENCE</scope>
    <source>
        <strain evidence="6">Expedition CK06-06</strain>
    </source>
</reference>
<dbReference type="SUPFAM" id="SSF53850">
    <property type="entry name" value="Periplasmic binding protein-like II"/>
    <property type="match status" value="1"/>
</dbReference>
<dbReference type="GO" id="GO:0015833">
    <property type="term" value="P:peptide transport"/>
    <property type="evidence" value="ECO:0007669"/>
    <property type="project" value="TreeGrafter"/>
</dbReference>
<comment type="similarity">
    <text evidence="2">Belongs to the bacterial solute-binding protein 5 family.</text>
</comment>
<evidence type="ECO:0000256" key="4">
    <source>
        <dbReference type="ARBA" id="ARBA00022729"/>
    </source>
</evidence>
<organism evidence="6">
    <name type="scientific">marine sediment metagenome</name>
    <dbReference type="NCBI Taxonomy" id="412755"/>
    <lineage>
        <taxon>unclassified sequences</taxon>
        <taxon>metagenomes</taxon>
        <taxon>ecological metagenomes</taxon>
    </lineage>
</organism>
<gene>
    <name evidence="6" type="ORF">S03H2_35959</name>
</gene>
<dbReference type="InterPro" id="IPR039424">
    <property type="entry name" value="SBP_5"/>
</dbReference>
<evidence type="ECO:0000256" key="1">
    <source>
        <dbReference type="ARBA" id="ARBA00004196"/>
    </source>
</evidence>
<protein>
    <recommendedName>
        <fullName evidence="5">Solute-binding protein family 5 domain-containing protein</fullName>
    </recommendedName>
</protein>
<dbReference type="AlphaFoldDB" id="X1I3J4"/>
<name>X1I3J4_9ZZZZ</name>
<dbReference type="GO" id="GO:1904680">
    <property type="term" value="F:peptide transmembrane transporter activity"/>
    <property type="evidence" value="ECO:0007669"/>
    <property type="project" value="TreeGrafter"/>
</dbReference>
<proteinExistence type="inferred from homology"/>
<keyword evidence="4" id="KW-0732">Signal</keyword>
<feature type="non-terminal residue" evidence="6">
    <location>
        <position position="281"/>
    </location>
</feature>
<evidence type="ECO:0000256" key="3">
    <source>
        <dbReference type="ARBA" id="ARBA00022448"/>
    </source>
</evidence>
<evidence type="ECO:0000259" key="5">
    <source>
        <dbReference type="Pfam" id="PF00496"/>
    </source>
</evidence>
<dbReference type="PANTHER" id="PTHR30290:SF10">
    <property type="entry name" value="PERIPLASMIC OLIGOPEPTIDE-BINDING PROTEIN-RELATED"/>
    <property type="match status" value="1"/>
</dbReference>
<comment type="subcellular location">
    <subcellularLocation>
        <location evidence="1">Cell envelope</location>
    </subcellularLocation>
</comment>
<dbReference type="Gene3D" id="3.10.105.10">
    <property type="entry name" value="Dipeptide-binding Protein, Domain 3"/>
    <property type="match status" value="1"/>
</dbReference>
<dbReference type="GO" id="GO:0030313">
    <property type="term" value="C:cell envelope"/>
    <property type="evidence" value="ECO:0007669"/>
    <property type="project" value="UniProtKB-SubCell"/>
</dbReference>
<keyword evidence="3" id="KW-0813">Transport</keyword>